<comment type="similarity">
    <text evidence="1">Belongs to the carbohydrate kinase PfkB family.</text>
</comment>
<name>A0ABZ2C0L5_9PROT</name>
<dbReference type="RefSeq" id="WP_331256605.1">
    <property type="nucleotide sequence ID" value="NZ_CP133270.1"/>
</dbReference>
<dbReference type="PANTHER" id="PTHR43320:SF3">
    <property type="entry name" value="CARBOHYDRATE KINASE PFKB DOMAIN-CONTAINING PROTEIN"/>
    <property type="match status" value="1"/>
</dbReference>
<evidence type="ECO:0000256" key="3">
    <source>
        <dbReference type="ARBA" id="ARBA00022777"/>
    </source>
</evidence>
<dbReference type="InterPro" id="IPR052700">
    <property type="entry name" value="Carb_kinase_PfkB-like"/>
</dbReference>
<dbReference type="InterPro" id="IPR002173">
    <property type="entry name" value="Carboh/pur_kinase_PfkB_CS"/>
</dbReference>
<keyword evidence="6" id="KW-1185">Reference proteome</keyword>
<evidence type="ECO:0000259" key="4">
    <source>
        <dbReference type="Pfam" id="PF00294"/>
    </source>
</evidence>
<dbReference type="PANTHER" id="PTHR43320">
    <property type="entry name" value="SUGAR KINASE"/>
    <property type="match status" value="1"/>
</dbReference>
<evidence type="ECO:0000256" key="2">
    <source>
        <dbReference type="ARBA" id="ARBA00022679"/>
    </source>
</evidence>
<dbReference type="SUPFAM" id="SSF53613">
    <property type="entry name" value="Ribokinase-like"/>
    <property type="match status" value="1"/>
</dbReference>
<dbReference type="Proteomes" id="UP001330434">
    <property type="component" value="Chromosome"/>
</dbReference>
<dbReference type="GO" id="GO:0016301">
    <property type="term" value="F:kinase activity"/>
    <property type="evidence" value="ECO:0007669"/>
    <property type="project" value="UniProtKB-KW"/>
</dbReference>
<evidence type="ECO:0000313" key="6">
    <source>
        <dbReference type="Proteomes" id="UP001330434"/>
    </source>
</evidence>
<accession>A0ABZ2C0L5</accession>
<evidence type="ECO:0000313" key="5">
    <source>
        <dbReference type="EMBL" id="WVX66066.1"/>
    </source>
</evidence>
<dbReference type="InterPro" id="IPR029056">
    <property type="entry name" value="Ribokinase-like"/>
</dbReference>
<protein>
    <submittedName>
        <fullName evidence="5">Adenosine kinase</fullName>
    </submittedName>
</protein>
<organism evidence="5 6">
    <name type="scientific">Candidatus Bealeia paramacronuclearis</name>
    <dbReference type="NCBI Taxonomy" id="1921001"/>
    <lineage>
        <taxon>Bacteria</taxon>
        <taxon>Pseudomonadati</taxon>
        <taxon>Pseudomonadota</taxon>
        <taxon>Alphaproteobacteria</taxon>
        <taxon>Holosporales</taxon>
        <taxon>Holosporaceae</taxon>
        <taxon>Candidatus Bealeia</taxon>
    </lineage>
</organism>
<dbReference type="PROSITE" id="PS00584">
    <property type="entry name" value="PFKB_KINASES_2"/>
    <property type="match status" value="1"/>
</dbReference>
<keyword evidence="3 5" id="KW-0418">Kinase</keyword>
<dbReference type="CDD" id="cd01168">
    <property type="entry name" value="adenosine_kinase"/>
    <property type="match status" value="1"/>
</dbReference>
<dbReference type="Gene3D" id="3.40.1190.20">
    <property type="match status" value="1"/>
</dbReference>
<dbReference type="Gene3D" id="3.30.1110.10">
    <property type="match status" value="1"/>
</dbReference>
<evidence type="ECO:0000256" key="1">
    <source>
        <dbReference type="ARBA" id="ARBA00010688"/>
    </source>
</evidence>
<reference evidence="5 6" key="1">
    <citation type="journal article" date="2024" name="Environ. Microbiol.">
        <title>Novel evolutionary insights on the interactions of the Holosporales (Alphaproteobacteria) with eukaryotic hosts from comparative genomics.</title>
        <authorList>
            <person name="Giovannini M."/>
            <person name="Petroni G."/>
            <person name="Castelli M."/>
        </authorList>
    </citation>
    <scope>NUCLEOTIDE SEQUENCE [LARGE SCALE GENOMIC DNA]</scope>
    <source>
        <strain evidence="5 6">US_Bl 15I1</strain>
    </source>
</reference>
<keyword evidence="2" id="KW-0808">Transferase</keyword>
<dbReference type="EMBL" id="CP133270">
    <property type="protein sequence ID" value="WVX66066.1"/>
    <property type="molecule type" value="Genomic_DNA"/>
</dbReference>
<gene>
    <name evidence="5" type="ORF">Bealeia1_00237</name>
</gene>
<sequence>MTIHTELDVLGVGNAIVDILCHVRENVIEHLGLEKNAMTLIDLKEADRLYPHMTSSIECSGGSCANTMAAIAALSGNAAYVGRVRNDQFGKVFSHDLISLGVEYSTPFAQEGAETGRCLIFVTPDSRRTMQTYLGSCIELSPEDLDPDQIMRAKITYIEGYTWDSTTAQKTSILAATIAKQAGKKVALTLSDHFLVKRHQDSYKSFIKNYCDIVFANENEARSLAGTDNTNSALETLQGMAEIVIVTFNEKGSIILTPTARIPISAEPVLNVIDSTGAGDFYAAGFLFGLAHKYSLQNCGDLASQCAASVIQHLGARPEENLLSLIA</sequence>
<dbReference type="Pfam" id="PF00294">
    <property type="entry name" value="PfkB"/>
    <property type="match status" value="1"/>
</dbReference>
<feature type="domain" description="Carbohydrate kinase PfkB" evidence="4">
    <location>
        <begin position="60"/>
        <end position="317"/>
    </location>
</feature>
<proteinExistence type="inferred from homology"/>
<dbReference type="InterPro" id="IPR011611">
    <property type="entry name" value="PfkB_dom"/>
</dbReference>